<evidence type="ECO:0000313" key="3">
    <source>
        <dbReference type="Proteomes" id="UP000011721"/>
    </source>
</evidence>
<dbReference type="AlphaFoldDB" id="M1PDT2"/>
<dbReference type="EMBL" id="CP003985">
    <property type="protein sequence ID" value="AGF79747.1"/>
    <property type="molecule type" value="Genomic_DNA"/>
</dbReference>
<evidence type="ECO:0000256" key="1">
    <source>
        <dbReference type="SAM" id="Phobius"/>
    </source>
</evidence>
<name>M1PDT2_DESSD</name>
<feature type="transmembrane region" description="Helical" evidence="1">
    <location>
        <begin position="36"/>
        <end position="55"/>
    </location>
</feature>
<dbReference type="RefSeq" id="WP_015405431.1">
    <property type="nucleotide sequence ID" value="NC_020304.1"/>
</dbReference>
<keyword evidence="1" id="KW-1133">Transmembrane helix</keyword>
<dbReference type="Proteomes" id="UP000011721">
    <property type="component" value="Chromosome"/>
</dbReference>
<accession>M1PDT2</accession>
<feature type="transmembrane region" description="Helical" evidence="1">
    <location>
        <begin position="6"/>
        <end position="24"/>
    </location>
</feature>
<dbReference type="HOGENOM" id="CLU_1445518_0_0_7"/>
<keyword evidence="1" id="KW-0472">Membrane</keyword>
<gene>
    <name evidence="2" type="ordered locus">UWK_03220</name>
</gene>
<organism evidence="2 3">
    <name type="scientific">Desulfocapsa sulfexigens (strain DSM 10523 / SB164P1)</name>
    <dbReference type="NCBI Taxonomy" id="1167006"/>
    <lineage>
        <taxon>Bacteria</taxon>
        <taxon>Pseudomonadati</taxon>
        <taxon>Thermodesulfobacteriota</taxon>
        <taxon>Desulfobulbia</taxon>
        <taxon>Desulfobulbales</taxon>
        <taxon>Desulfocapsaceae</taxon>
        <taxon>Desulfocapsa</taxon>
    </lineage>
</organism>
<reference evidence="3" key="1">
    <citation type="journal article" date="2013" name="Stand. Genomic Sci.">
        <title>Complete genome sequence of Desulfocapsa sulfexigens, a marine deltaproteobacterium specialized in disproportionating inorganic sulfur compounds.</title>
        <authorList>
            <person name="Finster K.W."/>
            <person name="Kjeldsen K.U."/>
            <person name="Kube M."/>
            <person name="Reinhardt R."/>
            <person name="Mussmann M."/>
            <person name="Amann R."/>
            <person name="Schreiber L."/>
        </authorList>
    </citation>
    <scope>NUCLEOTIDE SEQUENCE [LARGE SCALE GENOMIC DNA]</scope>
    <source>
        <strain evidence="3">DSM 10523 / SB164P1</strain>
    </source>
</reference>
<dbReference type="OrthoDB" id="8547510at2"/>
<proteinExistence type="predicted"/>
<evidence type="ECO:0000313" key="2">
    <source>
        <dbReference type="EMBL" id="AGF79747.1"/>
    </source>
</evidence>
<sequence length="187" mass="21678">MSGIYLLTLIAIWLFVSWVLYRIWQHWKPANLTQKISHILLGVLLSSVWLGGTFWEVAGKKIYWDLKVEKLCAKDGGVKVYETVELPPDLIDKFGRIKIPDKSKAKPTDNYFYESDLFYYHRNDPQVTRKQTRIVRRIDGKVLGEYVRYGRGGGDLPGLWHGSSFSCFDITGNSNFESSIFTKEYKK</sequence>
<keyword evidence="1" id="KW-0812">Transmembrane</keyword>
<protein>
    <submittedName>
        <fullName evidence="2">Uncharacterized protein</fullName>
    </submittedName>
</protein>
<dbReference type="KEGG" id="dsf:UWK_03220"/>
<keyword evidence="3" id="KW-1185">Reference proteome</keyword>